<evidence type="ECO:0000256" key="7">
    <source>
        <dbReference type="ARBA" id="ARBA00023239"/>
    </source>
</evidence>
<comment type="cofactor">
    <cofactor evidence="10">
        <name>Mg(2+)</name>
        <dbReference type="ChEBI" id="CHEBI:18420"/>
    </cofactor>
    <text evidence="10">Mg(2+) is required for catalysis and for stabilizing the dimer.</text>
</comment>
<name>A0A8J2H8F3_COTCN</name>
<dbReference type="PRINTS" id="PR00148">
    <property type="entry name" value="ENOLASE"/>
</dbReference>
<gene>
    <name evidence="14" type="ORF">HICCMSTLAB_LOCUS4170</name>
</gene>
<organism evidence="14 15">
    <name type="scientific">Cotesia congregata</name>
    <name type="common">Parasitoid wasp</name>
    <name type="synonym">Apanteles congregatus</name>
    <dbReference type="NCBI Taxonomy" id="51543"/>
    <lineage>
        <taxon>Eukaryota</taxon>
        <taxon>Metazoa</taxon>
        <taxon>Ecdysozoa</taxon>
        <taxon>Arthropoda</taxon>
        <taxon>Hexapoda</taxon>
        <taxon>Insecta</taxon>
        <taxon>Pterygota</taxon>
        <taxon>Neoptera</taxon>
        <taxon>Endopterygota</taxon>
        <taxon>Hymenoptera</taxon>
        <taxon>Apocrita</taxon>
        <taxon>Ichneumonoidea</taxon>
        <taxon>Braconidae</taxon>
        <taxon>Microgastrinae</taxon>
        <taxon>Cotesia</taxon>
    </lineage>
</organism>
<feature type="binding site" evidence="10">
    <location>
        <position position="246"/>
    </location>
    <ligand>
        <name>Mg(2+)</name>
        <dbReference type="ChEBI" id="CHEBI:18420"/>
    </ligand>
</feature>
<dbReference type="InterPro" id="IPR020810">
    <property type="entry name" value="Enolase_C"/>
</dbReference>
<dbReference type="PIRSF" id="PIRSF001400">
    <property type="entry name" value="Enolase"/>
    <property type="match status" value="1"/>
</dbReference>
<dbReference type="SMART" id="SM01192">
    <property type="entry name" value="Enolase_C"/>
    <property type="match status" value="1"/>
</dbReference>
<feature type="domain" description="Enolase C-terminal TIM barrel" evidence="12">
    <location>
        <begin position="142"/>
        <end position="434"/>
    </location>
</feature>
<evidence type="ECO:0000256" key="1">
    <source>
        <dbReference type="ARBA" id="ARBA00005031"/>
    </source>
</evidence>
<keyword evidence="7" id="KW-0456">Lyase</keyword>
<dbReference type="SUPFAM" id="SSF54826">
    <property type="entry name" value="Enolase N-terminal domain-like"/>
    <property type="match status" value="1"/>
</dbReference>
<dbReference type="EC" id="4.2.1.11" evidence="3"/>
<dbReference type="AlphaFoldDB" id="A0A8J2H8F3"/>
<dbReference type="Pfam" id="PF00113">
    <property type="entry name" value="Enolase_C"/>
    <property type="match status" value="1"/>
</dbReference>
<dbReference type="PANTHER" id="PTHR11902">
    <property type="entry name" value="ENOLASE"/>
    <property type="match status" value="1"/>
</dbReference>
<dbReference type="HAMAP" id="MF_00318">
    <property type="entry name" value="Enolase"/>
    <property type="match status" value="1"/>
</dbReference>
<accession>A0A8J2H8F3</accession>
<keyword evidence="15" id="KW-1185">Reference proteome</keyword>
<dbReference type="GO" id="GO:0004634">
    <property type="term" value="F:phosphopyruvate hydratase activity"/>
    <property type="evidence" value="ECO:0007669"/>
    <property type="project" value="UniProtKB-EC"/>
</dbReference>
<dbReference type="GO" id="GO:0006096">
    <property type="term" value="P:glycolytic process"/>
    <property type="evidence" value="ECO:0007669"/>
    <property type="project" value="UniProtKB-UniPathway"/>
</dbReference>
<dbReference type="SFLD" id="SFLDS00001">
    <property type="entry name" value="Enolase"/>
    <property type="match status" value="1"/>
</dbReference>
<evidence type="ECO:0000256" key="11">
    <source>
        <dbReference type="SAM" id="MobiDB-lite"/>
    </source>
</evidence>
<dbReference type="GO" id="GO:0000015">
    <property type="term" value="C:phosphopyruvate hydratase complex"/>
    <property type="evidence" value="ECO:0007669"/>
    <property type="project" value="InterPro"/>
</dbReference>
<keyword evidence="6" id="KW-0324">Glycolysis</keyword>
<dbReference type="Pfam" id="PF03952">
    <property type="entry name" value="Enolase_N"/>
    <property type="match status" value="1"/>
</dbReference>
<dbReference type="InterPro" id="IPR036849">
    <property type="entry name" value="Enolase-like_C_sf"/>
</dbReference>
<comment type="caution">
    <text evidence="14">The sequence shown here is derived from an EMBL/GenBank/DDBJ whole genome shotgun (WGS) entry which is preliminary data.</text>
</comment>
<feature type="binding site" evidence="10">
    <location>
        <position position="297"/>
    </location>
    <ligand>
        <name>Mg(2+)</name>
        <dbReference type="ChEBI" id="CHEBI:18420"/>
    </ligand>
</feature>
<evidence type="ECO:0000256" key="5">
    <source>
        <dbReference type="ARBA" id="ARBA00022842"/>
    </source>
</evidence>
<dbReference type="SUPFAM" id="SSF51604">
    <property type="entry name" value="Enolase C-terminal domain-like"/>
    <property type="match status" value="1"/>
</dbReference>
<proteinExistence type="inferred from homology"/>
<evidence type="ECO:0000259" key="13">
    <source>
        <dbReference type="SMART" id="SM01193"/>
    </source>
</evidence>
<dbReference type="Gene3D" id="3.30.390.10">
    <property type="entry name" value="Enolase-like, N-terminal domain"/>
    <property type="match status" value="1"/>
</dbReference>
<dbReference type="EMBL" id="CAJNRD030001118">
    <property type="protein sequence ID" value="CAG5084671.1"/>
    <property type="molecule type" value="Genomic_DNA"/>
</dbReference>
<dbReference type="Proteomes" id="UP000786811">
    <property type="component" value="Unassembled WGS sequence"/>
</dbReference>
<evidence type="ECO:0000256" key="8">
    <source>
        <dbReference type="ARBA" id="ARBA00031125"/>
    </source>
</evidence>
<dbReference type="InterPro" id="IPR000941">
    <property type="entry name" value="Enolase"/>
</dbReference>
<feature type="region of interest" description="Disordered" evidence="11">
    <location>
        <begin position="432"/>
        <end position="457"/>
    </location>
</feature>
<sequence length="457" mass="50776">MPIEKIKARQIFDSRGELTIEVDLITDFGLLRSSVSCTPSSNLNEALDLRDNNESILNNDRTVMKAIENINNIIAPELIKSRLEVCQQREIDLLMKKLDSLDNKSKLGANAIIGVSMACCKAGAVKRGVPLYRYVSLLANTEPIIPVPIFNVISGGKLAGNSLSCQEFMIMPTGAQSFEEAIKMGIEVMKVLEKMIAESEELKLPLTVSDDGSFSPQLEEDTEALSMIAEAIKAANYEGKIKIAIDMSASSFCKDGSQYDLQFKSEDTDPDDYLEAEALNERYLEMLSEFPQLISIEDPFDQEDWDSWSLLSDKKIQVVADDLTAMNFERIEEATERGAGNCLIIRLPQVGTITEAIDCFKLARSNGWSTIVSVGYGETEDNFIADFAVGLSAGQFKAGGLCRGERMSKYNQILRIEEELGKGAKYTGEMFKNPLSSINQSDNDQKDEKKKKRRKKL</sequence>
<evidence type="ECO:0000256" key="10">
    <source>
        <dbReference type="PIRSR" id="PIRSR001400-3"/>
    </source>
</evidence>
<dbReference type="CDD" id="cd03313">
    <property type="entry name" value="enolase"/>
    <property type="match status" value="1"/>
</dbReference>
<evidence type="ECO:0000256" key="4">
    <source>
        <dbReference type="ARBA" id="ARBA00017068"/>
    </source>
</evidence>
<evidence type="ECO:0000256" key="9">
    <source>
        <dbReference type="ARBA" id="ARBA00032132"/>
    </source>
</evidence>
<dbReference type="InterPro" id="IPR029017">
    <property type="entry name" value="Enolase-like_N"/>
</dbReference>
<comment type="similarity">
    <text evidence="2">Belongs to the enolase family.</text>
</comment>
<evidence type="ECO:0000259" key="12">
    <source>
        <dbReference type="SMART" id="SM01192"/>
    </source>
</evidence>
<dbReference type="InterPro" id="IPR020811">
    <property type="entry name" value="Enolase_N"/>
</dbReference>
<dbReference type="SMART" id="SM01193">
    <property type="entry name" value="Enolase_N"/>
    <property type="match status" value="1"/>
</dbReference>
<comment type="pathway">
    <text evidence="1">Carbohydrate degradation; glycolysis; pyruvate from D-glyceraldehyde 3-phosphate: step 4/5.</text>
</comment>
<feature type="binding site" evidence="10">
    <location>
        <position position="321"/>
    </location>
    <ligand>
        <name>Mg(2+)</name>
        <dbReference type="ChEBI" id="CHEBI:18420"/>
    </ligand>
</feature>
<reference evidence="14" key="1">
    <citation type="submission" date="2021-04" db="EMBL/GenBank/DDBJ databases">
        <authorList>
            <person name="Chebbi M.A.C M."/>
        </authorList>
    </citation>
    <scope>NUCLEOTIDE SEQUENCE</scope>
</reference>
<protein>
    <recommendedName>
        <fullName evidence="4">Enolase</fullName>
        <ecNumber evidence="3">4.2.1.11</ecNumber>
    </recommendedName>
    <alternativeName>
        <fullName evidence="8">2-phospho-D-glycerate hydro-lyase</fullName>
    </alternativeName>
    <alternativeName>
        <fullName evidence="9">2-phosphoglycerate dehydratase</fullName>
    </alternativeName>
</protein>
<keyword evidence="5 10" id="KW-0460">Magnesium</keyword>
<keyword evidence="10" id="KW-0479">Metal-binding</keyword>
<evidence type="ECO:0000256" key="2">
    <source>
        <dbReference type="ARBA" id="ARBA00009604"/>
    </source>
</evidence>
<dbReference type="Gene3D" id="3.20.20.120">
    <property type="entry name" value="Enolase-like C-terminal domain"/>
    <property type="match status" value="1"/>
</dbReference>
<evidence type="ECO:0000256" key="3">
    <source>
        <dbReference type="ARBA" id="ARBA00012058"/>
    </source>
</evidence>
<dbReference type="UniPathway" id="UPA00109">
    <property type="reaction ID" value="UER00187"/>
</dbReference>
<evidence type="ECO:0000313" key="14">
    <source>
        <dbReference type="EMBL" id="CAG5084671.1"/>
    </source>
</evidence>
<dbReference type="OrthoDB" id="1739814at2759"/>
<dbReference type="PANTHER" id="PTHR11902:SF1">
    <property type="entry name" value="ENOLASE"/>
    <property type="match status" value="1"/>
</dbReference>
<dbReference type="GO" id="GO:0000287">
    <property type="term" value="F:magnesium ion binding"/>
    <property type="evidence" value="ECO:0007669"/>
    <property type="project" value="InterPro"/>
</dbReference>
<evidence type="ECO:0000256" key="6">
    <source>
        <dbReference type="ARBA" id="ARBA00023152"/>
    </source>
</evidence>
<feature type="domain" description="Enolase N-terminal" evidence="13">
    <location>
        <begin position="3"/>
        <end position="135"/>
    </location>
</feature>
<evidence type="ECO:0000313" key="15">
    <source>
        <dbReference type="Proteomes" id="UP000786811"/>
    </source>
</evidence>